<keyword evidence="2" id="KW-0812">Transmembrane</keyword>
<comment type="caution">
    <text evidence="3">The sequence shown here is derived from an EMBL/GenBank/DDBJ whole genome shotgun (WGS) entry which is preliminary data.</text>
</comment>
<keyword evidence="2" id="KW-0472">Membrane</keyword>
<feature type="transmembrane region" description="Helical" evidence="2">
    <location>
        <begin position="462"/>
        <end position="482"/>
    </location>
</feature>
<reference evidence="3" key="1">
    <citation type="submission" date="2020-01" db="EMBL/GenBank/DDBJ databases">
        <title>Insect and environment-associated Actinomycetes.</title>
        <authorList>
            <person name="Currrie C."/>
            <person name="Chevrette M."/>
            <person name="Carlson C."/>
            <person name="Stubbendieck R."/>
            <person name="Wendt-Pienkowski E."/>
        </authorList>
    </citation>
    <scope>NUCLEOTIDE SEQUENCE</scope>
    <source>
        <strain evidence="3">SID12501</strain>
    </source>
</reference>
<evidence type="ECO:0000256" key="1">
    <source>
        <dbReference type="SAM" id="MobiDB-lite"/>
    </source>
</evidence>
<gene>
    <name evidence="3" type="ORF">G3I71_08350</name>
</gene>
<organism evidence="3">
    <name type="scientific">Streptomyces sp. SID12501</name>
    <dbReference type="NCBI Taxonomy" id="2706042"/>
    <lineage>
        <taxon>Bacteria</taxon>
        <taxon>Bacillati</taxon>
        <taxon>Actinomycetota</taxon>
        <taxon>Actinomycetes</taxon>
        <taxon>Kitasatosporales</taxon>
        <taxon>Streptomycetaceae</taxon>
        <taxon>Streptomyces</taxon>
    </lineage>
</organism>
<dbReference type="AlphaFoldDB" id="A0A6B3BJ40"/>
<protein>
    <submittedName>
        <fullName evidence="3">Membrane-associated oxidoreductase</fullName>
    </submittedName>
</protein>
<accession>A0A6B3BJ40</accession>
<name>A0A6B3BJ40_9ACTN</name>
<keyword evidence="2" id="KW-1133">Transmembrane helix</keyword>
<proteinExistence type="predicted"/>
<sequence>MEINDLTAAEERVWRAFPKGETVDFREGDAGTDNPDIGPDWGPERTVRASVLRALLLGTAHEDGEIPTLRLSGARITGQLKLAYAVVDHPLHLRYCHFDESPDLYGTRLRQLNLRGSVLPAINLASTRIDGPLRMTDCRVRGTVRLAGAEIAGALFMDGAEVTASDPSVPVLQLHQAVLGDGFAAPGLRVRGEVRLDGATVGGSISLDDAELSNPGGHALCARSLEVRADVRARNLRTQGGIDLRGSRIAGSLDFTRARLSNPGGTALRASSCTIGELWLYRCAPIEGRLHLRRSRIDVLGFESEVAPGEVLFNNLSYTALNPHEPAHRRLPLLERDGDGYVPYAYEQLAAAYRHGGDEGAARRVQLAKQRRHRATLPWLGRAWGHLQDTTVGYGFRPLRAAVWLLSLLAAGSIAYALHHPLPLKADEAPEFNPVFFTLDLLLPVISFGQEGAFAPTGGYQILSYVLILTGWILATTVIAGVSRSVTRQ</sequence>
<evidence type="ECO:0000256" key="2">
    <source>
        <dbReference type="SAM" id="Phobius"/>
    </source>
</evidence>
<evidence type="ECO:0000313" key="3">
    <source>
        <dbReference type="EMBL" id="NEC85831.1"/>
    </source>
</evidence>
<dbReference type="RefSeq" id="WP_164313301.1">
    <property type="nucleotide sequence ID" value="NZ_JAAGLU010000006.1"/>
</dbReference>
<feature type="region of interest" description="Disordered" evidence="1">
    <location>
        <begin position="24"/>
        <end position="43"/>
    </location>
</feature>
<dbReference type="EMBL" id="JAAGLU010000006">
    <property type="protein sequence ID" value="NEC85831.1"/>
    <property type="molecule type" value="Genomic_DNA"/>
</dbReference>